<sequence length="119" mass="12970">MVCGDEERVPTFMPVAWMLGFAALIANLRLFLSFQNRLVVGNRRLGRSRHPVASLFTIESPDSIQPAALEFLEAAAGIAVADRQISGMTFAEHPTDGLEACRRSATLLLLRTSGATRRA</sequence>
<dbReference type="EMBL" id="NBIM01000001">
    <property type="protein sequence ID" value="OXY83307.1"/>
    <property type="molecule type" value="Genomic_DNA"/>
</dbReference>
<proteinExistence type="predicted"/>
<reference evidence="2 3" key="1">
    <citation type="submission" date="2017-08" db="EMBL/GenBank/DDBJ databases">
        <title>A Genome Sequence of Oceanimonas doudoroffii ATCC 27123T.</title>
        <authorList>
            <person name="Brennan M.A."/>
            <person name="Maclea K.S."/>
            <person name="Mcclelland W.D."/>
            <person name="Trachtenberg A.M."/>
        </authorList>
    </citation>
    <scope>NUCLEOTIDE SEQUENCE [LARGE SCALE GENOMIC DNA]</scope>
    <source>
        <strain evidence="2 3">ATCC 27123</strain>
    </source>
</reference>
<evidence type="ECO:0000313" key="2">
    <source>
        <dbReference type="EMBL" id="OXY83307.1"/>
    </source>
</evidence>
<name>A0A233RIT6_9GAMM</name>
<feature type="transmembrane region" description="Helical" evidence="1">
    <location>
        <begin position="15"/>
        <end position="34"/>
    </location>
</feature>
<evidence type="ECO:0000256" key="1">
    <source>
        <dbReference type="SAM" id="Phobius"/>
    </source>
</evidence>
<gene>
    <name evidence="2" type="ORF">B6S08_07410</name>
</gene>
<protein>
    <submittedName>
        <fullName evidence="2">Uncharacterized protein</fullName>
    </submittedName>
</protein>
<dbReference type="AlphaFoldDB" id="A0A233RIT6"/>
<comment type="caution">
    <text evidence="2">The sequence shown here is derived from an EMBL/GenBank/DDBJ whole genome shotgun (WGS) entry which is preliminary data.</text>
</comment>
<dbReference type="Proteomes" id="UP000242757">
    <property type="component" value="Unassembled WGS sequence"/>
</dbReference>
<keyword evidence="3" id="KW-1185">Reference proteome</keyword>
<evidence type="ECO:0000313" key="3">
    <source>
        <dbReference type="Proteomes" id="UP000242757"/>
    </source>
</evidence>
<keyword evidence="1" id="KW-0472">Membrane</keyword>
<keyword evidence="1" id="KW-1133">Transmembrane helix</keyword>
<keyword evidence="1" id="KW-0812">Transmembrane</keyword>
<organism evidence="2 3">
    <name type="scientific">Oceanimonas doudoroffii</name>
    <dbReference type="NCBI Taxonomy" id="84158"/>
    <lineage>
        <taxon>Bacteria</taxon>
        <taxon>Pseudomonadati</taxon>
        <taxon>Pseudomonadota</taxon>
        <taxon>Gammaproteobacteria</taxon>
        <taxon>Aeromonadales</taxon>
        <taxon>Aeromonadaceae</taxon>
        <taxon>Oceanimonas</taxon>
    </lineage>
</organism>
<accession>A0A233RIT6</accession>